<protein>
    <recommendedName>
        <fullName evidence="4">tRNA pseudouridine synthase A</fullName>
        <ecNumber evidence="4">5.4.99.12</ecNumber>
    </recommendedName>
    <alternativeName>
        <fullName evidence="4">tRNA pseudouridine(38-40) synthase</fullName>
    </alternativeName>
    <alternativeName>
        <fullName evidence="4">tRNA pseudouridylate synthase I</fullName>
    </alternativeName>
    <alternativeName>
        <fullName evidence="4">tRNA-uridine isomerase I</fullName>
    </alternativeName>
</protein>
<dbReference type="InterPro" id="IPR020094">
    <property type="entry name" value="TruA/RsuA/RluB/E/F_N"/>
</dbReference>
<comment type="similarity">
    <text evidence="1 4 7">Belongs to the tRNA pseudouridine synthase TruA family.</text>
</comment>
<accession>A0A917AYG6</accession>
<gene>
    <name evidence="9" type="primary">truA1</name>
    <name evidence="4" type="synonym">truA</name>
    <name evidence="9" type="ORF">GCM10007140_37370</name>
</gene>
<dbReference type="Proteomes" id="UP000605259">
    <property type="component" value="Unassembled WGS sequence"/>
</dbReference>
<evidence type="ECO:0000256" key="7">
    <source>
        <dbReference type="RuleBase" id="RU003792"/>
    </source>
</evidence>
<comment type="function">
    <text evidence="4">Formation of pseudouridine at positions 38, 39 and 40 in the anticodon stem and loop of transfer RNAs.</text>
</comment>
<evidence type="ECO:0000256" key="3">
    <source>
        <dbReference type="ARBA" id="ARBA00023235"/>
    </source>
</evidence>
<evidence type="ECO:0000256" key="1">
    <source>
        <dbReference type="ARBA" id="ARBA00009375"/>
    </source>
</evidence>
<dbReference type="GO" id="GO:0160147">
    <property type="term" value="F:tRNA pseudouridine(38-40) synthase activity"/>
    <property type="evidence" value="ECO:0007669"/>
    <property type="project" value="UniProtKB-EC"/>
</dbReference>
<dbReference type="InterPro" id="IPR020095">
    <property type="entry name" value="PsdUridine_synth_TruA_C"/>
</dbReference>
<dbReference type="RefSeq" id="WP_188390028.1">
    <property type="nucleotide sequence ID" value="NZ_BMFK01000007.1"/>
</dbReference>
<evidence type="ECO:0000256" key="6">
    <source>
        <dbReference type="PIRSR" id="PIRSR001430-2"/>
    </source>
</evidence>
<reference evidence="9" key="2">
    <citation type="submission" date="2020-09" db="EMBL/GenBank/DDBJ databases">
        <authorList>
            <person name="Sun Q."/>
            <person name="Zhou Y."/>
        </authorList>
    </citation>
    <scope>NUCLEOTIDE SEQUENCE</scope>
    <source>
        <strain evidence="9">CGMCC 1.12698</strain>
    </source>
</reference>
<feature type="domain" description="Pseudouridine synthase I TruA alpha/beta" evidence="8">
    <location>
        <begin position="7"/>
        <end position="104"/>
    </location>
</feature>
<dbReference type="SUPFAM" id="SSF55120">
    <property type="entry name" value="Pseudouridine synthase"/>
    <property type="match status" value="1"/>
</dbReference>
<proteinExistence type="inferred from homology"/>
<feature type="binding site" evidence="4 6">
    <location>
        <position position="110"/>
    </location>
    <ligand>
        <name>substrate</name>
    </ligand>
</feature>
<comment type="catalytic activity">
    <reaction evidence="4 7">
        <text>uridine(38/39/40) in tRNA = pseudouridine(38/39/40) in tRNA</text>
        <dbReference type="Rhea" id="RHEA:22376"/>
        <dbReference type="Rhea" id="RHEA-COMP:10085"/>
        <dbReference type="Rhea" id="RHEA-COMP:10087"/>
        <dbReference type="ChEBI" id="CHEBI:65314"/>
        <dbReference type="ChEBI" id="CHEBI:65315"/>
        <dbReference type="EC" id="5.4.99.12"/>
    </reaction>
</comment>
<dbReference type="GO" id="GO:0031119">
    <property type="term" value="P:tRNA pseudouridine synthesis"/>
    <property type="evidence" value="ECO:0007669"/>
    <property type="project" value="UniProtKB-UniRule"/>
</dbReference>
<evidence type="ECO:0000256" key="4">
    <source>
        <dbReference type="HAMAP-Rule" id="MF_00171"/>
    </source>
</evidence>
<dbReference type="HAMAP" id="MF_00171">
    <property type="entry name" value="TruA"/>
    <property type="match status" value="1"/>
</dbReference>
<name>A0A917AYG6_9BACI</name>
<dbReference type="PANTHER" id="PTHR11142:SF0">
    <property type="entry name" value="TRNA PSEUDOURIDINE SYNTHASE-LIKE 1"/>
    <property type="match status" value="1"/>
</dbReference>
<dbReference type="FunFam" id="3.30.70.580:FF:000001">
    <property type="entry name" value="tRNA pseudouridine synthase A"/>
    <property type="match status" value="1"/>
</dbReference>
<dbReference type="PIRSF" id="PIRSF001430">
    <property type="entry name" value="tRNA_psdUrid_synth"/>
    <property type="match status" value="1"/>
</dbReference>
<keyword evidence="10" id="KW-1185">Reference proteome</keyword>
<comment type="subunit">
    <text evidence="4">Homodimer.</text>
</comment>
<evidence type="ECO:0000313" key="9">
    <source>
        <dbReference type="EMBL" id="GGE84352.1"/>
    </source>
</evidence>
<dbReference type="CDD" id="cd02570">
    <property type="entry name" value="PseudoU_synth_EcTruA"/>
    <property type="match status" value="1"/>
</dbReference>
<dbReference type="Gene3D" id="3.30.70.580">
    <property type="entry name" value="Pseudouridine synthase I, catalytic domain, N-terminal subdomain"/>
    <property type="match status" value="1"/>
</dbReference>
<dbReference type="Pfam" id="PF01416">
    <property type="entry name" value="PseudoU_synth_1"/>
    <property type="match status" value="2"/>
</dbReference>
<evidence type="ECO:0000256" key="2">
    <source>
        <dbReference type="ARBA" id="ARBA00022694"/>
    </source>
</evidence>
<reference evidence="9" key="1">
    <citation type="journal article" date="2014" name="Int. J. Syst. Evol. Microbiol.">
        <title>Complete genome sequence of Corynebacterium casei LMG S-19264T (=DSM 44701T), isolated from a smear-ripened cheese.</title>
        <authorList>
            <consortium name="US DOE Joint Genome Institute (JGI-PGF)"/>
            <person name="Walter F."/>
            <person name="Albersmeier A."/>
            <person name="Kalinowski J."/>
            <person name="Ruckert C."/>
        </authorList>
    </citation>
    <scope>NUCLEOTIDE SEQUENCE</scope>
    <source>
        <strain evidence="9">CGMCC 1.12698</strain>
    </source>
</reference>
<comment type="caution">
    <text evidence="4">Lacks conserved residue(s) required for the propagation of feature annotation.</text>
</comment>
<sequence length="251" mass="28969">MERIKCIVAYDGNGFAGYQAQPKERTVQGVIEQVLERMHCQPIRVHASGRTDATVHAVGQVLHFDTTVEMTADRWKYALNAQLPEDIWIVSVEKADSSFHARYDAVKKEYRYKVWNSKEKNIFGRHYHYHYPYAVSVEAMREAASYLVGTHDFTAFCSAKSDKEDKVRTIYEINILQKNEEIIFEFVGNGFLYNMVRIMMGTLLDVGQGRQKPVEVLGILEKKDRSLARKTAPGHGLYLWEVTYPSHRKDN</sequence>
<comment type="caution">
    <text evidence="9">The sequence shown here is derived from an EMBL/GenBank/DDBJ whole genome shotgun (WGS) entry which is preliminary data.</text>
</comment>
<dbReference type="EC" id="5.4.99.12" evidence="4"/>
<organism evidence="9 10">
    <name type="scientific">Priestia taiwanensis</name>
    <dbReference type="NCBI Taxonomy" id="1347902"/>
    <lineage>
        <taxon>Bacteria</taxon>
        <taxon>Bacillati</taxon>
        <taxon>Bacillota</taxon>
        <taxon>Bacilli</taxon>
        <taxon>Bacillales</taxon>
        <taxon>Bacillaceae</taxon>
        <taxon>Priestia</taxon>
    </lineage>
</organism>
<feature type="domain" description="Pseudouridine synthase I TruA alpha/beta" evidence="8">
    <location>
        <begin position="143"/>
        <end position="245"/>
    </location>
</feature>
<dbReference type="EMBL" id="BMFK01000007">
    <property type="protein sequence ID" value="GGE84352.1"/>
    <property type="molecule type" value="Genomic_DNA"/>
</dbReference>
<dbReference type="PANTHER" id="PTHR11142">
    <property type="entry name" value="PSEUDOURIDYLATE SYNTHASE"/>
    <property type="match status" value="1"/>
</dbReference>
<keyword evidence="3 4" id="KW-0413">Isomerase</keyword>
<dbReference type="InterPro" id="IPR020097">
    <property type="entry name" value="PsdUridine_synth_TruA_a/b_dom"/>
</dbReference>
<dbReference type="GO" id="GO:0003723">
    <property type="term" value="F:RNA binding"/>
    <property type="evidence" value="ECO:0007669"/>
    <property type="project" value="InterPro"/>
</dbReference>
<keyword evidence="2 4" id="KW-0819">tRNA processing</keyword>
<dbReference type="AlphaFoldDB" id="A0A917AYG6"/>
<dbReference type="InterPro" id="IPR001406">
    <property type="entry name" value="PsdUridine_synth_TruA"/>
</dbReference>
<dbReference type="Gene3D" id="3.30.70.660">
    <property type="entry name" value="Pseudouridine synthase I, catalytic domain, C-terminal subdomain"/>
    <property type="match status" value="1"/>
</dbReference>
<dbReference type="NCBIfam" id="TIGR00071">
    <property type="entry name" value="hisT_truA"/>
    <property type="match status" value="1"/>
</dbReference>
<dbReference type="InterPro" id="IPR020103">
    <property type="entry name" value="PsdUridine_synth_cat_dom_sf"/>
</dbReference>
<evidence type="ECO:0000256" key="5">
    <source>
        <dbReference type="PIRSR" id="PIRSR001430-1"/>
    </source>
</evidence>
<evidence type="ECO:0000313" key="10">
    <source>
        <dbReference type="Proteomes" id="UP000605259"/>
    </source>
</evidence>
<evidence type="ECO:0000259" key="8">
    <source>
        <dbReference type="Pfam" id="PF01416"/>
    </source>
</evidence>
<feature type="active site" description="Nucleophile" evidence="4 5">
    <location>
        <position position="52"/>
    </location>
</feature>